<accession>A0ABT0QH03</accession>
<dbReference type="RefSeq" id="WP_249973735.1">
    <property type="nucleotide sequence ID" value="NZ_JAMFLZ010000007.1"/>
</dbReference>
<organism evidence="1 2">
    <name type="scientific">Jejuia spongiicola</name>
    <dbReference type="NCBI Taxonomy" id="2942207"/>
    <lineage>
        <taxon>Bacteria</taxon>
        <taxon>Pseudomonadati</taxon>
        <taxon>Bacteroidota</taxon>
        <taxon>Flavobacteriia</taxon>
        <taxon>Flavobacteriales</taxon>
        <taxon>Flavobacteriaceae</taxon>
        <taxon>Jejuia</taxon>
    </lineage>
</organism>
<dbReference type="Proteomes" id="UP001165381">
    <property type="component" value="Unassembled WGS sequence"/>
</dbReference>
<protein>
    <recommendedName>
        <fullName evidence="3">VWFA domain-containing protein</fullName>
    </recommendedName>
</protein>
<reference evidence="1" key="1">
    <citation type="submission" date="2022-05" db="EMBL/GenBank/DDBJ databases">
        <authorList>
            <person name="Park J.-S."/>
        </authorList>
    </citation>
    <scope>NUCLEOTIDE SEQUENCE</scope>
    <source>
        <strain evidence="1">2012CJ34-3</strain>
    </source>
</reference>
<keyword evidence="2" id="KW-1185">Reference proteome</keyword>
<dbReference type="EMBL" id="JAMFLZ010000007">
    <property type="protein sequence ID" value="MCL6296271.1"/>
    <property type="molecule type" value="Genomic_DNA"/>
</dbReference>
<evidence type="ECO:0008006" key="3">
    <source>
        <dbReference type="Google" id="ProtNLM"/>
    </source>
</evidence>
<sequence>MKQIKFLVIVLISSSLFCCKDDSKKDAEIGEHIIKTETSSNCPDYILKQKGNNLNISVLLDLSDRIEETKIKQKDSAYLSSLAKSFVEHVKHKKLVLLEDRMQLFFNPEPSDEKINDIAKKLKVVFTKNTAKAQIEETVSLYKTNPSKLYDLAKLDAQNAGGYPGSDIWRFFKDHVKDYCIDDCHRNILVILTDGYMFYNKTVMKEKNRTSYLTPKSLDQLKLNTSDWKDEIEKRNLGFIPANSALDDLEVLVIGITSHNDDNAYAQDVIKSYWEKWFDEMGIKNYKIKNSGIPSNIEKVISDFILKT</sequence>
<name>A0ABT0QH03_9FLAO</name>
<proteinExistence type="predicted"/>
<comment type="caution">
    <text evidence="1">The sequence shown here is derived from an EMBL/GenBank/DDBJ whole genome shotgun (WGS) entry which is preliminary data.</text>
</comment>
<gene>
    <name evidence="1" type="ORF">M3P09_14760</name>
</gene>
<evidence type="ECO:0000313" key="1">
    <source>
        <dbReference type="EMBL" id="MCL6296271.1"/>
    </source>
</evidence>
<evidence type="ECO:0000313" key="2">
    <source>
        <dbReference type="Proteomes" id="UP001165381"/>
    </source>
</evidence>